<comment type="caution">
    <text evidence="1">The sequence shown here is derived from an EMBL/GenBank/DDBJ whole genome shotgun (WGS) entry which is preliminary data.</text>
</comment>
<dbReference type="CDD" id="cd08054">
    <property type="entry name" value="gp6"/>
    <property type="match status" value="1"/>
</dbReference>
<sequence>MEEDDELLNLYIDAASSYIKGAVGDSESFWEDDSIKPMFKTALIAQASGYYAARTSLTNIPMYPINMAVNSIVGQMRGRYEVYLELKDVTDENQSKSI</sequence>
<keyword evidence="2" id="KW-1185">Reference proteome</keyword>
<reference evidence="1 2" key="1">
    <citation type="journal article" date="2015" name="Genome Announc.">
        <title>Expanding the biotechnology potential of lactobacilli through comparative genomics of 213 strains and associated genera.</title>
        <authorList>
            <person name="Sun Z."/>
            <person name="Harris H.M."/>
            <person name="McCann A."/>
            <person name="Guo C."/>
            <person name="Argimon S."/>
            <person name="Zhang W."/>
            <person name="Yang X."/>
            <person name="Jeffery I.B."/>
            <person name="Cooney J.C."/>
            <person name="Kagawa T.F."/>
            <person name="Liu W."/>
            <person name="Song Y."/>
            <person name="Salvetti E."/>
            <person name="Wrobel A."/>
            <person name="Rasinkangas P."/>
            <person name="Parkhill J."/>
            <person name="Rea M.C."/>
            <person name="O'Sullivan O."/>
            <person name="Ritari J."/>
            <person name="Douillard F.P."/>
            <person name="Paul Ross R."/>
            <person name="Yang R."/>
            <person name="Briner A.E."/>
            <person name="Felis G.E."/>
            <person name="de Vos W.M."/>
            <person name="Barrangou R."/>
            <person name="Klaenhammer T.R."/>
            <person name="Caufield P.W."/>
            <person name="Cui Y."/>
            <person name="Zhang H."/>
            <person name="O'Toole P.W."/>
        </authorList>
    </citation>
    <scope>NUCLEOTIDE SEQUENCE [LARGE SCALE GENOMIC DNA]</scope>
    <source>
        <strain evidence="1 2">DSM 20014</strain>
    </source>
</reference>
<accession>A0A0R2JQ05</accession>
<organism evidence="1 2">
    <name type="scientific">Weissella minor</name>
    <dbReference type="NCBI Taxonomy" id="1620"/>
    <lineage>
        <taxon>Bacteria</taxon>
        <taxon>Bacillati</taxon>
        <taxon>Bacillota</taxon>
        <taxon>Bacilli</taxon>
        <taxon>Lactobacillales</taxon>
        <taxon>Lactobacillaceae</taxon>
        <taxon>Weissella</taxon>
    </lineage>
</organism>
<dbReference type="AlphaFoldDB" id="A0A0R2JQ05"/>
<dbReference type="PATRIC" id="fig|1620.3.peg.1582"/>
<dbReference type="InterPro" id="IPR006450">
    <property type="entry name" value="Phage_HK97_gp6-like"/>
</dbReference>
<dbReference type="Pfam" id="PF05135">
    <property type="entry name" value="Phage_connect_1"/>
    <property type="match status" value="1"/>
</dbReference>
<dbReference type="EMBL" id="JQCD01000018">
    <property type="protein sequence ID" value="KRN77493.1"/>
    <property type="molecule type" value="Genomic_DNA"/>
</dbReference>
<dbReference type="InterPro" id="IPR021146">
    <property type="entry name" value="Phage_gp6-like_head-tail"/>
</dbReference>
<gene>
    <name evidence="1" type="ORF">IV67_GL001548</name>
</gene>
<dbReference type="Proteomes" id="UP000051673">
    <property type="component" value="Unassembled WGS sequence"/>
</dbReference>
<evidence type="ECO:0000313" key="1">
    <source>
        <dbReference type="EMBL" id="KRN77493.1"/>
    </source>
</evidence>
<proteinExistence type="predicted"/>
<dbReference type="STRING" id="1620.IV67_GL001548"/>
<dbReference type="Gene3D" id="1.10.3230.30">
    <property type="entry name" value="Phage gp6-like head-tail connector protein"/>
    <property type="match status" value="1"/>
</dbReference>
<name>A0A0R2JQ05_9LACO</name>
<dbReference type="NCBIfam" id="TIGR01560">
    <property type="entry name" value="put_DNA_pack"/>
    <property type="match status" value="1"/>
</dbReference>
<evidence type="ECO:0000313" key="2">
    <source>
        <dbReference type="Proteomes" id="UP000051673"/>
    </source>
</evidence>
<protein>
    <submittedName>
        <fullName evidence="1">Uncharacterized protein</fullName>
    </submittedName>
</protein>